<name>A0ABT7A698_9ACTN</name>
<comment type="caution">
    <text evidence="2">The sequence shown here is derived from an EMBL/GenBank/DDBJ whole genome shotgun (WGS) entry which is preliminary data.</text>
</comment>
<dbReference type="Proteomes" id="UP001214441">
    <property type="component" value="Unassembled WGS sequence"/>
</dbReference>
<accession>A0ABT7A698</accession>
<protein>
    <submittedName>
        <fullName evidence="2">Uncharacterized protein</fullName>
    </submittedName>
</protein>
<feature type="transmembrane region" description="Helical" evidence="1">
    <location>
        <begin position="20"/>
        <end position="38"/>
    </location>
</feature>
<proteinExistence type="predicted"/>
<keyword evidence="1" id="KW-0472">Membrane</keyword>
<organism evidence="2 3">
    <name type="scientific">Streptomyces iconiensis</name>
    <dbReference type="NCBI Taxonomy" id="1384038"/>
    <lineage>
        <taxon>Bacteria</taxon>
        <taxon>Bacillati</taxon>
        <taxon>Actinomycetota</taxon>
        <taxon>Actinomycetes</taxon>
        <taxon>Kitasatosporales</taxon>
        <taxon>Streptomycetaceae</taxon>
        <taxon>Streptomyces</taxon>
    </lineage>
</organism>
<reference evidence="2 3" key="1">
    <citation type="submission" date="2023-05" db="EMBL/GenBank/DDBJ databases">
        <title>Streptantibioticus silvisoli sp. nov., acidotolerant actinomycetes 1 from pine litter.</title>
        <authorList>
            <person name="Swiecimska M."/>
            <person name="Golinska P."/>
            <person name="Sangal V."/>
            <person name="Wachnowicz B."/>
            <person name="Goodfellow M."/>
        </authorList>
    </citation>
    <scope>NUCLEOTIDE SEQUENCE [LARGE SCALE GENOMIC DNA]</scope>
    <source>
        <strain evidence="2 3">DSM 42109</strain>
    </source>
</reference>
<gene>
    <name evidence="2" type="ORF">NMN56_033985</name>
</gene>
<evidence type="ECO:0000256" key="1">
    <source>
        <dbReference type="SAM" id="Phobius"/>
    </source>
</evidence>
<evidence type="ECO:0000313" key="3">
    <source>
        <dbReference type="Proteomes" id="UP001214441"/>
    </source>
</evidence>
<keyword evidence="1" id="KW-1133">Transmembrane helix</keyword>
<sequence>MFVPRCACSPYPGTAHGNSTRWTITVVIIVIIAVGVLAQAGLSAEWLAAIAAVVGTARGHQQP</sequence>
<evidence type="ECO:0000313" key="2">
    <source>
        <dbReference type="EMBL" id="MDJ1136868.1"/>
    </source>
</evidence>
<keyword evidence="1" id="KW-0812">Transmembrane</keyword>
<dbReference type="RefSeq" id="WP_274047095.1">
    <property type="nucleotide sequence ID" value="NZ_JANCPR020000047.1"/>
</dbReference>
<keyword evidence="3" id="KW-1185">Reference proteome</keyword>
<dbReference type="EMBL" id="JANCPR020000047">
    <property type="protein sequence ID" value="MDJ1136868.1"/>
    <property type="molecule type" value="Genomic_DNA"/>
</dbReference>